<reference evidence="1 2" key="2">
    <citation type="journal article" date="2010" name="Nucleic Acids Res.">
        <title>BeetleBase in 2010: revisions to provide comprehensive genomic information for Tribolium castaneum.</title>
        <authorList>
            <person name="Kim H.S."/>
            <person name="Murphy T."/>
            <person name="Xia J."/>
            <person name="Caragea D."/>
            <person name="Park Y."/>
            <person name="Beeman R.W."/>
            <person name="Lorenzen M.D."/>
            <person name="Butcher S."/>
            <person name="Manak J.R."/>
            <person name="Brown S.J."/>
        </authorList>
    </citation>
    <scope>GENOME REANNOTATION</scope>
    <source>
        <strain evidence="1 2">Georgia GA2</strain>
    </source>
</reference>
<sequence length="102" mass="12159">MRVGFLASKKRHGFWKLFYRDSHRNSVHRHRKMKYLYRMLYADSTHCTSTIPWFSIDIRVCCKSVIVIVRCFGSCGKTRRKTVYRRALINMEIDSSCNNAFT</sequence>
<reference evidence="1 2" key="1">
    <citation type="journal article" date="2008" name="Nature">
        <title>The genome of the model beetle and pest Tribolium castaneum.</title>
        <authorList>
            <consortium name="Tribolium Genome Sequencing Consortium"/>
            <person name="Richards S."/>
            <person name="Gibbs R.A."/>
            <person name="Weinstock G.M."/>
            <person name="Brown S.J."/>
            <person name="Denell R."/>
            <person name="Beeman R.W."/>
            <person name="Gibbs R."/>
            <person name="Beeman R.W."/>
            <person name="Brown S.J."/>
            <person name="Bucher G."/>
            <person name="Friedrich M."/>
            <person name="Grimmelikhuijzen C.J."/>
            <person name="Klingler M."/>
            <person name="Lorenzen M."/>
            <person name="Richards S."/>
            <person name="Roth S."/>
            <person name="Schroder R."/>
            <person name="Tautz D."/>
            <person name="Zdobnov E.M."/>
            <person name="Muzny D."/>
            <person name="Gibbs R.A."/>
            <person name="Weinstock G.M."/>
            <person name="Attaway T."/>
            <person name="Bell S."/>
            <person name="Buhay C.J."/>
            <person name="Chandrabose M.N."/>
            <person name="Chavez D."/>
            <person name="Clerk-Blankenburg K.P."/>
            <person name="Cree A."/>
            <person name="Dao M."/>
            <person name="Davis C."/>
            <person name="Chacko J."/>
            <person name="Dinh H."/>
            <person name="Dugan-Rocha S."/>
            <person name="Fowler G."/>
            <person name="Garner T.T."/>
            <person name="Garnes J."/>
            <person name="Gnirke A."/>
            <person name="Hawes A."/>
            <person name="Hernandez J."/>
            <person name="Hines S."/>
            <person name="Holder M."/>
            <person name="Hume J."/>
            <person name="Jhangiani S.N."/>
            <person name="Joshi V."/>
            <person name="Khan Z.M."/>
            <person name="Jackson L."/>
            <person name="Kovar C."/>
            <person name="Kowis A."/>
            <person name="Lee S."/>
            <person name="Lewis L.R."/>
            <person name="Margolis J."/>
            <person name="Morgan M."/>
            <person name="Nazareth L.V."/>
            <person name="Nguyen N."/>
            <person name="Okwuonu G."/>
            <person name="Parker D."/>
            <person name="Richards S."/>
            <person name="Ruiz S.J."/>
            <person name="Santibanez J."/>
            <person name="Savard J."/>
            <person name="Scherer S.E."/>
            <person name="Schneider B."/>
            <person name="Sodergren E."/>
            <person name="Tautz D."/>
            <person name="Vattahil S."/>
            <person name="Villasana D."/>
            <person name="White C.S."/>
            <person name="Wright R."/>
            <person name="Park Y."/>
            <person name="Beeman R.W."/>
            <person name="Lord J."/>
            <person name="Oppert B."/>
            <person name="Lorenzen M."/>
            <person name="Brown S."/>
            <person name="Wang L."/>
            <person name="Savard J."/>
            <person name="Tautz D."/>
            <person name="Richards S."/>
            <person name="Weinstock G."/>
            <person name="Gibbs R.A."/>
            <person name="Liu Y."/>
            <person name="Worley K."/>
            <person name="Weinstock G."/>
            <person name="Elsik C.G."/>
            <person name="Reese J.T."/>
            <person name="Elhaik E."/>
            <person name="Landan G."/>
            <person name="Graur D."/>
            <person name="Arensburger P."/>
            <person name="Atkinson P."/>
            <person name="Beeman R.W."/>
            <person name="Beidler J."/>
            <person name="Brown S.J."/>
            <person name="Demuth J.P."/>
            <person name="Drury D.W."/>
            <person name="Du Y.Z."/>
            <person name="Fujiwara H."/>
            <person name="Lorenzen M."/>
            <person name="Maselli V."/>
            <person name="Osanai M."/>
            <person name="Park Y."/>
            <person name="Robertson H.M."/>
            <person name="Tu Z."/>
            <person name="Wang J.J."/>
            <person name="Wang S."/>
            <person name="Richards S."/>
            <person name="Song H."/>
            <person name="Zhang L."/>
            <person name="Sodergren E."/>
            <person name="Werner D."/>
            <person name="Stanke M."/>
            <person name="Morgenstern B."/>
            <person name="Solovyev V."/>
            <person name="Kosarev P."/>
            <person name="Brown G."/>
            <person name="Chen H.C."/>
            <person name="Ermolaeva O."/>
            <person name="Hlavina W."/>
            <person name="Kapustin Y."/>
            <person name="Kiryutin B."/>
            <person name="Kitts P."/>
            <person name="Maglott D."/>
            <person name="Pruitt K."/>
            <person name="Sapojnikov V."/>
            <person name="Souvorov A."/>
            <person name="Mackey A.J."/>
            <person name="Waterhouse R.M."/>
            <person name="Wyder S."/>
            <person name="Zdobnov E.M."/>
            <person name="Zdobnov E.M."/>
            <person name="Wyder S."/>
            <person name="Kriventseva E.V."/>
            <person name="Kadowaki T."/>
            <person name="Bork P."/>
            <person name="Aranda M."/>
            <person name="Bao R."/>
            <person name="Beermann A."/>
            <person name="Berns N."/>
            <person name="Bolognesi R."/>
            <person name="Bonneton F."/>
            <person name="Bopp D."/>
            <person name="Brown S.J."/>
            <person name="Bucher G."/>
            <person name="Butts T."/>
            <person name="Chaumot A."/>
            <person name="Denell R.E."/>
            <person name="Ferrier D.E."/>
            <person name="Friedrich M."/>
            <person name="Gordon C.M."/>
            <person name="Jindra M."/>
            <person name="Klingler M."/>
            <person name="Lan Q."/>
            <person name="Lattorff H.M."/>
            <person name="Laudet V."/>
            <person name="von Levetsow C."/>
            <person name="Liu Z."/>
            <person name="Lutz R."/>
            <person name="Lynch J.A."/>
            <person name="da Fonseca R.N."/>
            <person name="Posnien N."/>
            <person name="Reuter R."/>
            <person name="Roth S."/>
            <person name="Savard J."/>
            <person name="Schinko J.B."/>
            <person name="Schmitt C."/>
            <person name="Schoppmeier M."/>
            <person name="Schroder R."/>
            <person name="Shippy T.D."/>
            <person name="Simonnet F."/>
            <person name="Marques-Souza H."/>
            <person name="Tautz D."/>
            <person name="Tomoyasu Y."/>
            <person name="Trauner J."/>
            <person name="Van der Zee M."/>
            <person name="Vervoort M."/>
            <person name="Wittkopp N."/>
            <person name="Wimmer E.A."/>
            <person name="Yang X."/>
            <person name="Jones A.K."/>
            <person name="Sattelle D.B."/>
            <person name="Ebert P.R."/>
            <person name="Nelson D."/>
            <person name="Scott J.G."/>
            <person name="Beeman R.W."/>
            <person name="Muthukrishnan S."/>
            <person name="Kramer K.J."/>
            <person name="Arakane Y."/>
            <person name="Beeman R.W."/>
            <person name="Zhu Q."/>
            <person name="Hogenkamp D."/>
            <person name="Dixit R."/>
            <person name="Oppert B."/>
            <person name="Jiang H."/>
            <person name="Zou Z."/>
            <person name="Marshall J."/>
            <person name="Elpidina E."/>
            <person name="Vinokurov K."/>
            <person name="Oppert C."/>
            <person name="Zou Z."/>
            <person name="Evans J."/>
            <person name="Lu Z."/>
            <person name="Zhao P."/>
            <person name="Sumathipala N."/>
            <person name="Altincicek B."/>
            <person name="Vilcinskas A."/>
            <person name="Williams M."/>
            <person name="Hultmark D."/>
            <person name="Hetru C."/>
            <person name="Jiang H."/>
            <person name="Grimmelikhuijzen C.J."/>
            <person name="Hauser F."/>
            <person name="Cazzamali G."/>
            <person name="Williamson M."/>
            <person name="Park Y."/>
            <person name="Li B."/>
            <person name="Tanaka Y."/>
            <person name="Predel R."/>
            <person name="Neupert S."/>
            <person name="Schachtner J."/>
            <person name="Verleyen P."/>
            <person name="Raible F."/>
            <person name="Bork P."/>
            <person name="Friedrich M."/>
            <person name="Walden K.K."/>
            <person name="Robertson H.M."/>
            <person name="Angeli S."/>
            <person name="Foret S."/>
            <person name="Bucher G."/>
            <person name="Schuetz S."/>
            <person name="Maleszka R."/>
            <person name="Wimmer E.A."/>
            <person name="Beeman R.W."/>
            <person name="Lorenzen M."/>
            <person name="Tomoyasu Y."/>
            <person name="Miller S.C."/>
            <person name="Grossmann D."/>
            <person name="Bucher G."/>
        </authorList>
    </citation>
    <scope>NUCLEOTIDE SEQUENCE [LARGE SCALE GENOMIC DNA]</scope>
    <source>
        <strain evidence="1 2">Georgia GA2</strain>
    </source>
</reference>
<name>D7EJP4_TRICA</name>
<dbReference type="Proteomes" id="UP000007266">
    <property type="component" value="Linkage group 1"/>
</dbReference>
<organism evidence="1 2">
    <name type="scientific">Tribolium castaneum</name>
    <name type="common">Red flour beetle</name>
    <dbReference type="NCBI Taxonomy" id="7070"/>
    <lineage>
        <taxon>Eukaryota</taxon>
        <taxon>Metazoa</taxon>
        <taxon>Ecdysozoa</taxon>
        <taxon>Arthropoda</taxon>
        <taxon>Hexapoda</taxon>
        <taxon>Insecta</taxon>
        <taxon>Pterygota</taxon>
        <taxon>Neoptera</taxon>
        <taxon>Endopterygota</taxon>
        <taxon>Coleoptera</taxon>
        <taxon>Polyphaga</taxon>
        <taxon>Cucujiformia</taxon>
        <taxon>Tenebrionidae</taxon>
        <taxon>Tenebrionidae incertae sedis</taxon>
        <taxon>Tribolium</taxon>
    </lineage>
</organism>
<keyword evidence="2" id="KW-1185">Reference proteome</keyword>
<proteinExistence type="predicted"/>
<evidence type="ECO:0000313" key="1">
    <source>
        <dbReference type="EMBL" id="EFA12807.1"/>
    </source>
</evidence>
<dbReference type="EMBL" id="KQ971307">
    <property type="protein sequence ID" value="EFA12807.1"/>
    <property type="molecule type" value="Genomic_DNA"/>
</dbReference>
<gene>
    <name evidence="1" type="primary">GLEAN_01870</name>
    <name evidence="1" type="ORF">TcasGA2_TC001870</name>
</gene>
<dbReference type="HOGENOM" id="CLU_2280990_0_0_1"/>
<protein>
    <submittedName>
        <fullName evidence="1">Uncharacterized protein</fullName>
    </submittedName>
</protein>
<dbReference type="InParanoid" id="D7EJP4"/>
<evidence type="ECO:0000313" key="2">
    <source>
        <dbReference type="Proteomes" id="UP000007266"/>
    </source>
</evidence>
<dbReference type="AlphaFoldDB" id="D7EJP4"/>
<accession>D7EJP4</accession>